<gene>
    <name evidence="1" type="ORF">FHS49_001262</name>
</gene>
<proteinExistence type="predicted"/>
<organism evidence="1 2">
    <name type="scientific">Sphingobium boeckii</name>
    <dbReference type="NCBI Taxonomy" id="1082345"/>
    <lineage>
        <taxon>Bacteria</taxon>
        <taxon>Pseudomonadati</taxon>
        <taxon>Pseudomonadota</taxon>
        <taxon>Alphaproteobacteria</taxon>
        <taxon>Sphingomonadales</taxon>
        <taxon>Sphingomonadaceae</taxon>
        <taxon>Sphingobium</taxon>
    </lineage>
</organism>
<sequence>MKSRFLWAAAMIVLPLPAAMVLGADTIALSPARLPGFAALLAQQPAIAAPAGWKALSEAEAWTALSRAGDAGRQGARWAYARSLIAQRRGAEAHGVLSVMQQDDPDLAMVAAFRLARGAAYVLTGRPSDALDVLGGNGLADNPEGCAWRMRALAEAGYAAQALGEGRCALPAVNARGGRARLPFVLAAARAAIETGQPDDALGWLAGVSDRDMQADIYRARAYLALGRPEEARARLDRAGQRGSMTERMDAQLTGIELGLATHALAPAAALKQLADLRFIWRGDHIEERALRLSYRLSGEAKDSGGALATGAILFRFFDPAAQGPGFVSGLQAHLTAVLNASNTLPLDQAAGIFWDHRDLMPSGAEGDKLASSLGARLQEAGLYDRAAELFEHLLFVRAQDLARGPLSVRVASLHILAGHSDRALSALNRTAQDGYTDEMIHARKRVEAAALSQAGKIPEAFAVLQEVPDAGALRAEILWNKRDWSGLIAETGHALPSGGALSDVDQAIILRHAIALAMLGHEDALAALHSRYAAVFARLPTAPVFEMLTASADTVNPGAIARAMASLPTASPAGEMAALFDVARK</sequence>
<dbReference type="RefSeq" id="WP_184016451.1">
    <property type="nucleotide sequence ID" value="NZ_JACIJC010000002.1"/>
</dbReference>
<dbReference type="AlphaFoldDB" id="A0A7W9AGY1"/>
<reference evidence="1 2" key="1">
    <citation type="submission" date="2020-08" db="EMBL/GenBank/DDBJ databases">
        <title>Genomic Encyclopedia of Type Strains, Phase IV (KMG-IV): sequencing the most valuable type-strain genomes for metagenomic binning, comparative biology and taxonomic classification.</title>
        <authorList>
            <person name="Goeker M."/>
        </authorList>
    </citation>
    <scope>NUCLEOTIDE SEQUENCE [LARGE SCALE GENOMIC DNA]</scope>
    <source>
        <strain evidence="1 2">DSM 25079</strain>
    </source>
</reference>
<evidence type="ECO:0000313" key="2">
    <source>
        <dbReference type="Proteomes" id="UP000549617"/>
    </source>
</evidence>
<dbReference type="Proteomes" id="UP000549617">
    <property type="component" value="Unassembled WGS sequence"/>
</dbReference>
<dbReference type="EMBL" id="JACIJC010000002">
    <property type="protein sequence ID" value="MBB5685254.1"/>
    <property type="molecule type" value="Genomic_DNA"/>
</dbReference>
<evidence type="ECO:0000313" key="1">
    <source>
        <dbReference type="EMBL" id="MBB5685254.1"/>
    </source>
</evidence>
<protein>
    <submittedName>
        <fullName evidence="1">Tetratricopeptide (TPR) repeat protein</fullName>
    </submittedName>
</protein>
<comment type="caution">
    <text evidence="1">The sequence shown here is derived from an EMBL/GenBank/DDBJ whole genome shotgun (WGS) entry which is preliminary data.</text>
</comment>
<name>A0A7W9AGY1_9SPHN</name>
<keyword evidence="2" id="KW-1185">Reference proteome</keyword>
<accession>A0A7W9AGY1</accession>